<feature type="non-terminal residue" evidence="2">
    <location>
        <position position="27"/>
    </location>
</feature>
<evidence type="ECO:0000256" key="1">
    <source>
        <dbReference type="SAM" id="MobiDB-lite"/>
    </source>
</evidence>
<comment type="caution">
    <text evidence="2">The sequence shown here is derived from an EMBL/GenBank/DDBJ whole genome shotgun (WGS) entry which is preliminary data.</text>
</comment>
<keyword evidence="3" id="KW-1185">Reference proteome</keyword>
<evidence type="ECO:0000313" key="3">
    <source>
        <dbReference type="Proteomes" id="UP000593576"/>
    </source>
</evidence>
<name>A0A7J9LF15_GOSSC</name>
<dbReference type="Proteomes" id="UP000593576">
    <property type="component" value="Unassembled WGS sequence"/>
</dbReference>
<reference evidence="2 3" key="1">
    <citation type="journal article" date="2019" name="Genome Biol. Evol.">
        <title>Insights into the evolution of the New World diploid cottons (Gossypium, subgenus Houzingenia) based on genome sequencing.</title>
        <authorList>
            <person name="Grover C.E."/>
            <person name="Arick M.A. 2nd"/>
            <person name="Thrash A."/>
            <person name="Conover J.L."/>
            <person name="Sanders W.S."/>
            <person name="Peterson D.G."/>
            <person name="Frelichowski J.E."/>
            <person name="Scheffler J.A."/>
            <person name="Scheffler B.E."/>
            <person name="Wendel J.F."/>
        </authorList>
    </citation>
    <scope>NUCLEOTIDE SEQUENCE [LARGE SCALE GENOMIC DNA]</scope>
    <source>
        <strain evidence="2">1</strain>
        <tissue evidence="2">Leaf</tissue>
    </source>
</reference>
<evidence type="ECO:0000313" key="2">
    <source>
        <dbReference type="EMBL" id="MBA0857320.1"/>
    </source>
</evidence>
<dbReference type="EMBL" id="JABFAF010000006">
    <property type="protein sequence ID" value="MBA0857320.1"/>
    <property type="molecule type" value="Genomic_DNA"/>
</dbReference>
<accession>A0A7J9LF15</accession>
<sequence>MGLSMFAEDDHNDDNNKSNSVEPSQMT</sequence>
<protein>
    <submittedName>
        <fullName evidence="2">Uncharacterized protein</fullName>
    </submittedName>
</protein>
<feature type="region of interest" description="Disordered" evidence="1">
    <location>
        <begin position="1"/>
        <end position="27"/>
    </location>
</feature>
<dbReference type="AlphaFoldDB" id="A0A7J9LF15"/>
<gene>
    <name evidence="2" type="ORF">Goshw_010595</name>
</gene>
<proteinExistence type="predicted"/>
<organism evidence="2 3">
    <name type="scientific">Gossypium schwendimanii</name>
    <name type="common">Cotton</name>
    <dbReference type="NCBI Taxonomy" id="34291"/>
    <lineage>
        <taxon>Eukaryota</taxon>
        <taxon>Viridiplantae</taxon>
        <taxon>Streptophyta</taxon>
        <taxon>Embryophyta</taxon>
        <taxon>Tracheophyta</taxon>
        <taxon>Spermatophyta</taxon>
        <taxon>Magnoliopsida</taxon>
        <taxon>eudicotyledons</taxon>
        <taxon>Gunneridae</taxon>
        <taxon>Pentapetalae</taxon>
        <taxon>rosids</taxon>
        <taxon>malvids</taxon>
        <taxon>Malvales</taxon>
        <taxon>Malvaceae</taxon>
        <taxon>Malvoideae</taxon>
        <taxon>Gossypium</taxon>
    </lineage>
</organism>